<evidence type="ECO:0000313" key="2">
    <source>
        <dbReference type="EMBL" id="ABO16857.1"/>
    </source>
</evidence>
<dbReference type="EMBL" id="CP000576">
    <property type="protein sequence ID" value="ABO16857.1"/>
    <property type="molecule type" value="Genomic_DNA"/>
</dbReference>
<sequence length="51" mass="5481">MAKSKYKEKSLGNGAGISKSDLNSTDIAPIKKKRTGGANTFCRIGFISINY</sequence>
<organism evidence="2 3">
    <name type="scientific">Prochlorococcus marinus (strain MIT 9301)</name>
    <dbReference type="NCBI Taxonomy" id="167546"/>
    <lineage>
        <taxon>Bacteria</taxon>
        <taxon>Bacillati</taxon>
        <taxon>Cyanobacteriota</taxon>
        <taxon>Cyanophyceae</taxon>
        <taxon>Synechococcales</taxon>
        <taxon>Prochlorococcaceae</taxon>
        <taxon>Prochlorococcus</taxon>
    </lineage>
</organism>
<proteinExistence type="predicted"/>
<feature type="region of interest" description="Disordered" evidence="1">
    <location>
        <begin position="1"/>
        <end position="23"/>
    </location>
</feature>
<name>A3PAT2_PROM0</name>
<dbReference type="Proteomes" id="UP000001430">
    <property type="component" value="Chromosome"/>
</dbReference>
<dbReference type="HOGENOM" id="CLU_3102491_0_0_3"/>
<feature type="compositionally biased region" description="Basic and acidic residues" evidence="1">
    <location>
        <begin position="1"/>
        <end position="10"/>
    </location>
</feature>
<evidence type="ECO:0000313" key="3">
    <source>
        <dbReference type="Proteomes" id="UP000001430"/>
    </source>
</evidence>
<keyword evidence="3" id="KW-1185">Reference proteome</keyword>
<accession>A3PAT2</accession>
<reference evidence="2 3" key="1">
    <citation type="journal article" date="2007" name="PLoS Genet.">
        <title>Patterns and implications of gene gain and loss in the evolution of Prochlorococcus.</title>
        <authorList>
            <person name="Kettler G.C."/>
            <person name="Martiny A.C."/>
            <person name="Huang K."/>
            <person name="Zucker J."/>
            <person name="Coleman M.L."/>
            <person name="Rodrigue S."/>
            <person name="Chen F."/>
            <person name="Lapidus A."/>
            <person name="Ferriera S."/>
            <person name="Johnson J."/>
            <person name="Steglich C."/>
            <person name="Church G.M."/>
            <person name="Richardson P."/>
            <person name="Chisholm S.W."/>
        </authorList>
    </citation>
    <scope>NUCLEOTIDE SEQUENCE [LARGE SCALE GENOMIC DNA]</scope>
    <source>
        <strain evidence="2 3">MIT 9301</strain>
    </source>
</reference>
<gene>
    <name evidence="2" type="ordered locus">P9301_02341</name>
</gene>
<dbReference type="KEGG" id="pmg:P9301_02341"/>
<evidence type="ECO:0000256" key="1">
    <source>
        <dbReference type="SAM" id="MobiDB-lite"/>
    </source>
</evidence>
<dbReference type="AlphaFoldDB" id="A3PAT2"/>
<protein>
    <submittedName>
        <fullName evidence="2">Uncharacterized protein</fullName>
    </submittedName>
</protein>